<dbReference type="EMBL" id="BMVU01000003">
    <property type="protein sequence ID" value="GGX59567.1"/>
    <property type="molecule type" value="Genomic_DNA"/>
</dbReference>
<dbReference type="AlphaFoldDB" id="A0A918NB76"/>
<evidence type="ECO:0000313" key="5">
    <source>
        <dbReference type="Proteomes" id="UP000619244"/>
    </source>
</evidence>
<evidence type="ECO:0000259" key="3">
    <source>
        <dbReference type="PROSITE" id="PS50801"/>
    </source>
</evidence>
<comment type="similarity">
    <text evidence="1 2">Belongs to the anti-sigma-factor antagonist family.</text>
</comment>
<feature type="domain" description="STAS" evidence="3">
    <location>
        <begin position="13"/>
        <end position="121"/>
    </location>
</feature>
<dbReference type="GO" id="GO:0043856">
    <property type="term" value="F:anti-sigma factor antagonist activity"/>
    <property type="evidence" value="ECO:0007669"/>
    <property type="project" value="InterPro"/>
</dbReference>
<dbReference type="RefSeq" id="WP_229919160.1">
    <property type="nucleotide sequence ID" value="NZ_BMVU01000003.1"/>
</dbReference>
<organism evidence="4 5">
    <name type="scientific">Streptomyces minutiscleroticus</name>
    <dbReference type="NCBI Taxonomy" id="68238"/>
    <lineage>
        <taxon>Bacteria</taxon>
        <taxon>Bacillati</taxon>
        <taxon>Actinomycetota</taxon>
        <taxon>Actinomycetes</taxon>
        <taxon>Kitasatosporales</taxon>
        <taxon>Streptomycetaceae</taxon>
        <taxon>Streptomyces</taxon>
    </lineage>
</organism>
<dbReference type="PANTHER" id="PTHR33495">
    <property type="entry name" value="ANTI-SIGMA FACTOR ANTAGONIST TM_1081-RELATED-RELATED"/>
    <property type="match status" value="1"/>
</dbReference>
<dbReference type="SUPFAM" id="SSF52091">
    <property type="entry name" value="SpoIIaa-like"/>
    <property type="match status" value="1"/>
</dbReference>
<dbReference type="NCBIfam" id="TIGR00377">
    <property type="entry name" value="ant_ant_sig"/>
    <property type="match status" value="1"/>
</dbReference>
<dbReference type="CDD" id="cd07043">
    <property type="entry name" value="STAS_anti-anti-sigma_factors"/>
    <property type="match status" value="1"/>
</dbReference>
<dbReference type="InterPro" id="IPR036513">
    <property type="entry name" value="STAS_dom_sf"/>
</dbReference>
<dbReference type="InterPro" id="IPR003658">
    <property type="entry name" value="Anti-sigma_ant"/>
</dbReference>
<reference evidence="4" key="1">
    <citation type="journal article" date="2014" name="Int. J. Syst. Evol. Microbiol.">
        <title>Complete genome sequence of Corynebacterium casei LMG S-19264T (=DSM 44701T), isolated from a smear-ripened cheese.</title>
        <authorList>
            <consortium name="US DOE Joint Genome Institute (JGI-PGF)"/>
            <person name="Walter F."/>
            <person name="Albersmeier A."/>
            <person name="Kalinowski J."/>
            <person name="Ruckert C."/>
        </authorList>
    </citation>
    <scope>NUCLEOTIDE SEQUENCE</scope>
    <source>
        <strain evidence="4">JCM 4790</strain>
    </source>
</reference>
<evidence type="ECO:0000256" key="2">
    <source>
        <dbReference type="RuleBase" id="RU003749"/>
    </source>
</evidence>
<gene>
    <name evidence="4" type="ORF">GCM10010358_12560</name>
</gene>
<accession>A0A918NB76</accession>
<dbReference type="PROSITE" id="PS50801">
    <property type="entry name" value="STAS"/>
    <property type="match status" value="1"/>
</dbReference>
<dbReference type="Pfam" id="PF01740">
    <property type="entry name" value="STAS"/>
    <property type="match status" value="1"/>
</dbReference>
<dbReference type="PANTHER" id="PTHR33495:SF2">
    <property type="entry name" value="ANTI-SIGMA FACTOR ANTAGONIST TM_1081-RELATED"/>
    <property type="match status" value="1"/>
</dbReference>
<name>A0A918NB76_9ACTN</name>
<dbReference type="Proteomes" id="UP000619244">
    <property type="component" value="Unassembled WGS sequence"/>
</dbReference>
<dbReference type="InterPro" id="IPR002645">
    <property type="entry name" value="STAS_dom"/>
</dbReference>
<keyword evidence="5" id="KW-1185">Reference proteome</keyword>
<comment type="caution">
    <text evidence="4">The sequence shown here is derived from an EMBL/GenBank/DDBJ whole genome shotgun (WGS) entry which is preliminary data.</text>
</comment>
<dbReference type="Gene3D" id="3.30.750.24">
    <property type="entry name" value="STAS domain"/>
    <property type="match status" value="1"/>
</dbReference>
<evidence type="ECO:0000313" key="4">
    <source>
        <dbReference type="EMBL" id="GGX59567.1"/>
    </source>
</evidence>
<reference evidence="4" key="2">
    <citation type="submission" date="2020-09" db="EMBL/GenBank/DDBJ databases">
        <authorList>
            <person name="Sun Q."/>
            <person name="Ohkuma M."/>
        </authorList>
    </citation>
    <scope>NUCLEOTIDE SEQUENCE</scope>
    <source>
        <strain evidence="4">JCM 4790</strain>
    </source>
</reference>
<sequence>MTSSYDTDGASWLTVVRTVTDGTTVLGLQGEVDLHTVGRLRRALAACATDPVRLVVDLRWVTFMDSTGINALVALHRATLGTPGWIRLARPQRPVRRILQVSGLDTVIDCCPTLHQALHLEDGTTG</sequence>
<proteinExistence type="inferred from homology"/>
<evidence type="ECO:0000256" key="1">
    <source>
        <dbReference type="ARBA" id="ARBA00009013"/>
    </source>
</evidence>
<protein>
    <recommendedName>
        <fullName evidence="2">Anti-sigma factor antagonist</fullName>
    </recommendedName>
</protein>